<dbReference type="Proteomes" id="UP000248044">
    <property type="component" value="Chromosome"/>
</dbReference>
<accession>A0A2U9IDK5</accession>
<evidence type="ECO:0000313" key="2">
    <source>
        <dbReference type="EMBL" id="AWR94128.1"/>
    </source>
</evidence>
<gene>
    <name evidence="2" type="ORF">DFR85_05505</name>
</gene>
<dbReference type="OrthoDB" id="34367at2157"/>
<keyword evidence="1" id="KW-1133">Transmembrane helix</keyword>
<feature type="transmembrane region" description="Helical" evidence="1">
    <location>
        <begin position="12"/>
        <end position="35"/>
    </location>
</feature>
<feature type="transmembrane region" description="Helical" evidence="1">
    <location>
        <begin position="111"/>
        <end position="135"/>
    </location>
</feature>
<organism evidence="2 3">
    <name type="scientific">Acidianus brierleyi</name>
    <dbReference type="NCBI Taxonomy" id="41673"/>
    <lineage>
        <taxon>Archaea</taxon>
        <taxon>Thermoproteota</taxon>
        <taxon>Thermoprotei</taxon>
        <taxon>Sulfolobales</taxon>
        <taxon>Sulfolobaceae</taxon>
        <taxon>Acidianus</taxon>
    </lineage>
</organism>
<feature type="transmembrane region" description="Helical" evidence="1">
    <location>
        <begin position="47"/>
        <end position="72"/>
    </location>
</feature>
<dbReference type="EMBL" id="CP029289">
    <property type="protein sequence ID" value="AWR94128.1"/>
    <property type="molecule type" value="Genomic_DNA"/>
</dbReference>
<keyword evidence="1" id="KW-0472">Membrane</keyword>
<keyword evidence="3" id="KW-1185">Reference proteome</keyword>
<dbReference type="AlphaFoldDB" id="A0A2U9IDK5"/>
<dbReference type="GeneID" id="36831591"/>
<proteinExistence type="predicted"/>
<keyword evidence="1" id="KW-0812">Transmembrane</keyword>
<dbReference type="KEGG" id="abri:DFR85_05505"/>
<protein>
    <submittedName>
        <fullName evidence="2">Uncharacterized protein</fullName>
    </submittedName>
</protein>
<evidence type="ECO:0000313" key="3">
    <source>
        <dbReference type="Proteomes" id="UP000248044"/>
    </source>
</evidence>
<name>A0A2U9IDK5_9CREN</name>
<reference evidence="2 3" key="1">
    <citation type="submission" date="2018-05" db="EMBL/GenBank/DDBJ databases">
        <title>Complete Genome Sequences of Extremely Thermoacidophilic, Metal-Mobilizing Type-Strain Members of the Archaeal Family Sulfolobaceae: Acidianus brierleyi DSM-1651T, Acidianus sulfidivorans DSM-18786T, Metallosphaera hakonensis DSM-7519T, and Metallosphaera prunae DSM-10039T.</title>
        <authorList>
            <person name="Counts J.A."/>
            <person name="Kelly R.M."/>
        </authorList>
    </citation>
    <scope>NUCLEOTIDE SEQUENCE [LARGE SCALE GENOMIC DNA]</scope>
    <source>
        <strain evidence="2 3">DSM 1651</strain>
    </source>
</reference>
<sequence>MNSRTLGWNIAASIGYSFILTFITFIISAIVKFFYPPYALGISPFLLFSTSLGTAIVQLLILLALIAFAFPVRTKIAGIQLLSIRYLSLITSISYLFFSMLPYAIKTPYIQTFIGLVIAFNIINGIFSGSIASIIQK</sequence>
<evidence type="ECO:0000256" key="1">
    <source>
        <dbReference type="SAM" id="Phobius"/>
    </source>
</evidence>
<feature type="transmembrane region" description="Helical" evidence="1">
    <location>
        <begin position="84"/>
        <end position="105"/>
    </location>
</feature>
<dbReference type="RefSeq" id="WP_110270009.1">
    <property type="nucleotide sequence ID" value="NZ_CP029289.2"/>
</dbReference>